<dbReference type="EMBL" id="JAHLQJ010000004">
    <property type="protein sequence ID" value="MBU5671295.1"/>
    <property type="molecule type" value="Genomic_DNA"/>
</dbReference>
<evidence type="ECO:0000256" key="1">
    <source>
        <dbReference type="ARBA" id="ARBA00004202"/>
    </source>
</evidence>
<keyword evidence="6" id="KW-0547">Nucleotide-binding</keyword>
<feature type="domain" description="ABC transporter" evidence="11">
    <location>
        <begin position="5"/>
        <end position="243"/>
    </location>
</feature>
<dbReference type="CDD" id="cd03225">
    <property type="entry name" value="ABC_cobalt_CbiO_domain1"/>
    <property type="match status" value="1"/>
</dbReference>
<comment type="function">
    <text evidence="10">Probably part of an ABC transporter complex. Responsible for energy coupling to the transport system.</text>
</comment>
<comment type="caution">
    <text evidence="12">The sequence shown here is derived from an EMBL/GenBank/DDBJ whole genome shotgun (WGS) entry which is preliminary data.</text>
</comment>
<dbReference type="InterPro" id="IPR015856">
    <property type="entry name" value="ABC_transpr_CbiO/EcfA_su"/>
</dbReference>
<evidence type="ECO:0000313" key="12">
    <source>
        <dbReference type="EMBL" id="MBU5671295.1"/>
    </source>
</evidence>
<evidence type="ECO:0000256" key="9">
    <source>
        <dbReference type="ARBA" id="ARBA00023136"/>
    </source>
</evidence>
<keyword evidence="8" id="KW-1278">Translocase</keyword>
<keyword evidence="9" id="KW-0472">Membrane</keyword>
<accession>A0ABS6FQ82</accession>
<proteinExistence type="inferred from homology"/>
<dbReference type="Proteomes" id="UP000743001">
    <property type="component" value="Unassembled WGS sequence"/>
</dbReference>
<name>A0ABS6FQ82_9BACL</name>
<dbReference type="InterPro" id="IPR050095">
    <property type="entry name" value="ECF_ABC_transporter_ATP-bd"/>
</dbReference>
<evidence type="ECO:0000259" key="11">
    <source>
        <dbReference type="PROSITE" id="PS50893"/>
    </source>
</evidence>
<reference evidence="12 13" key="1">
    <citation type="submission" date="2021-06" db="EMBL/GenBank/DDBJ databases">
        <authorList>
            <person name="Sun Q."/>
            <person name="Li D."/>
        </authorList>
    </citation>
    <scope>NUCLEOTIDE SEQUENCE [LARGE SCALE GENOMIC DNA]</scope>
    <source>
        <strain evidence="12 13">MSJ-6</strain>
    </source>
</reference>
<feature type="domain" description="ABC transporter" evidence="11">
    <location>
        <begin position="269"/>
        <end position="494"/>
    </location>
</feature>
<dbReference type="PROSITE" id="PS50893">
    <property type="entry name" value="ABC_TRANSPORTER_2"/>
    <property type="match status" value="2"/>
</dbReference>
<dbReference type="PANTHER" id="PTHR43553:SF23">
    <property type="entry name" value="ABC TRANSPORTER ATP-BINDING COMPONENT"/>
    <property type="match status" value="1"/>
</dbReference>
<dbReference type="PANTHER" id="PTHR43553">
    <property type="entry name" value="HEAVY METAL TRANSPORTER"/>
    <property type="match status" value="1"/>
</dbReference>
<sequence>MQAVIEMKDVSFQYNNAQEQLKHIDLTLYEGEFVILTGPSGSGKTTLTRLVNGLIPSFYEGRLNGSVLLRGKPIEEIEPWSFGRMVGSVFQDSRSQFFTSIVQDEIAFGGENYGMEPEDIRLKVKGLAAESGLTPLLLSEVHKLSSGEKQKVAVASARVTDPEIFVMDEPSANLDMAATGQLADILAGLKSEGKTLLIAEHRLYYLLPLADRVIYMRDGKIEAEWMPEELLALPDEKLEAYGLRSPVVKRPVSFGLDSKEGRPQERMTLRGVTISPGKFKPAILKDISFSLKIGEVTAITGPNGAGKTTLAKTLCGLLREAAGEILINGSRAAAKERLGKLWFVMQDSDYQLFSDSVWNELMLGHEREADAAERAESLLRRLDLWEVRDRHPASLSGGQKQRVTFAVGLMNRPDILILDEPTSGLDGENMRRVVKLIREIAASGVTVLVITHDYELVYGACQRLLFFKDHGLETEHPVSAAHYPEVIRLMQTLQAG</sequence>
<comment type="similarity">
    <text evidence="2">Belongs to the ABC transporter superfamily.</text>
</comment>
<evidence type="ECO:0000256" key="7">
    <source>
        <dbReference type="ARBA" id="ARBA00022840"/>
    </source>
</evidence>
<protein>
    <submittedName>
        <fullName evidence="12">Energy-coupling factor ABC transporter ATP-binding protein</fullName>
    </submittedName>
</protein>
<evidence type="ECO:0000256" key="5">
    <source>
        <dbReference type="ARBA" id="ARBA00022737"/>
    </source>
</evidence>
<keyword evidence="7 12" id="KW-0067">ATP-binding</keyword>
<dbReference type="SMART" id="SM00382">
    <property type="entry name" value="AAA"/>
    <property type="match status" value="2"/>
</dbReference>
<dbReference type="PROSITE" id="PS00211">
    <property type="entry name" value="ABC_TRANSPORTER_1"/>
    <property type="match status" value="1"/>
</dbReference>
<dbReference type="CDD" id="cd03226">
    <property type="entry name" value="ABC_cobalt_CbiO_domain2"/>
    <property type="match status" value="1"/>
</dbReference>
<evidence type="ECO:0000256" key="10">
    <source>
        <dbReference type="ARBA" id="ARBA00025157"/>
    </source>
</evidence>
<comment type="subcellular location">
    <subcellularLocation>
        <location evidence="1">Cell membrane</location>
        <topology evidence="1">Peripheral membrane protein</topology>
    </subcellularLocation>
</comment>
<dbReference type="InterPro" id="IPR003593">
    <property type="entry name" value="AAA+_ATPase"/>
</dbReference>
<evidence type="ECO:0000313" key="13">
    <source>
        <dbReference type="Proteomes" id="UP000743001"/>
    </source>
</evidence>
<gene>
    <name evidence="12" type="ORF">KQJ23_05540</name>
</gene>
<dbReference type="InterPro" id="IPR003439">
    <property type="entry name" value="ABC_transporter-like_ATP-bd"/>
</dbReference>
<dbReference type="Pfam" id="PF00005">
    <property type="entry name" value="ABC_tran"/>
    <property type="match status" value="2"/>
</dbReference>
<keyword evidence="3" id="KW-0813">Transport</keyword>
<evidence type="ECO:0000256" key="2">
    <source>
        <dbReference type="ARBA" id="ARBA00005417"/>
    </source>
</evidence>
<keyword evidence="13" id="KW-1185">Reference proteome</keyword>
<evidence type="ECO:0000256" key="6">
    <source>
        <dbReference type="ARBA" id="ARBA00022741"/>
    </source>
</evidence>
<evidence type="ECO:0000256" key="4">
    <source>
        <dbReference type="ARBA" id="ARBA00022475"/>
    </source>
</evidence>
<dbReference type="InterPro" id="IPR017871">
    <property type="entry name" value="ABC_transporter-like_CS"/>
</dbReference>
<evidence type="ECO:0000256" key="3">
    <source>
        <dbReference type="ARBA" id="ARBA00022448"/>
    </source>
</evidence>
<keyword evidence="5" id="KW-0677">Repeat</keyword>
<organism evidence="12 13">
    <name type="scientific">Paenibacillus brevis</name>
    <dbReference type="NCBI Taxonomy" id="2841508"/>
    <lineage>
        <taxon>Bacteria</taxon>
        <taxon>Bacillati</taxon>
        <taxon>Bacillota</taxon>
        <taxon>Bacilli</taxon>
        <taxon>Bacillales</taxon>
        <taxon>Paenibacillaceae</taxon>
        <taxon>Paenibacillus</taxon>
    </lineage>
</organism>
<dbReference type="GO" id="GO:0005524">
    <property type="term" value="F:ATP binding"/>
    <property type="evidence" value="ECO:0007669"/>
    <property type="project" value="UniProtKB-KW"/>
</dbReference>
<keyword evidence="4" id="KW-1003">Cell membrane</keyword>
<evidence type="ECO:0000256" key="8">
    <source>
        <dbReference type="ARBA" id="ARBA00022967"/>
    </source>
</evidence>